<name>A0A2Z4FHT8_9DELT</name>
<dbReference type="GO" id="GO:0005524">
    <property type="term" value="F:ATP binding"/>
    <property type="evidence" value="ECO:0007669"/>
    <property type="project" value="UniProtKB-KW"/>
</dbReference>
<dbReference type="OrthoDB" id="9762834at2"/>
<dbReference type="RefSeq" id="WP_111332266.1">
    <property type="nucleotide sequence ID" value="NZ_CP030032.1"/>
</dbReference>
<dbReference type="Proteomes" id="UP000249799">
    <property type="component" value="Chromosome"/>
</dbReference>
<evidence type="ECO:0000256" key="5">
    <source>
        <dbReference type="ARBA" id="ARBA00022806"/>
    </source>
</evidence>
<evidence type="ECO:0000313" key="13">
    <source>
        <dbReference type="Proteomes" id="UP000249799"/>
    </source>
</evidence>
<evidence type="ECO:0000259" key="11">
    <source>
        <dbReference type="Pfam" id="PF17946"/>
    </source>
</evidence>
<evidence type="ECO:0000256" key="6">
    <source>
        <dbReference type="ARBA" id="ARBA00022839"/>
    </source>
</evidence>
<keyword evidence="8" id="KW-0238">DNA-binding</keyword>
<dbReference type="InterPro" id="IPR041500">
    <property type="entry name" value="RecC_C"/>
</dbReference>
<dbReference type="InterPro" id="IPR013986">
    <property type="entry name" value="DExx_box_DNA_helicase_dom_sf"/>
</dbReference>
<keyword evidence="3" id="KW-0227">DNA damage</keyword>
<dbReference type="InterPro" id="IPR027417">
    <property type="entry name" value="P-loop_NTPase"/>
</dbReference>
<protein>
    <recommendedName>
        <fullName evidence="11">RecC C-terminal domain-containing protein</fullName>
    </recommendedName>
</protein>
<keyword evidence="2" id="KW-0547">Nucleotide-binding</keyword>
<feature type="domain" description="RecC C-terminal" evidence="11">
    <location>
        <begin position="888"/>
        <end position="1134"/>
    </location>
</feature>
<evidence type="ECO:0000256" key="3">
    <source>
        <dbReference type="ARBA" id="ARBA00022763"/>
    </source>
</evidence>
<dbReference type="PANTHER" id="PTHR30591">
    <property type="entry name" value="RECBCD ENZYME SUBUNIT RECC"/>
    <property type="match status" value="1"/>
</dbReference>
<keyword evidence="6" id="KW-0269">Exonuclease</keyword>
<keyword evidence="4" id="KW-0378">Hydrolase</keyword>
<reference evidence="12 13" key="1">
    <citation type="submission" date="2018-06" db="EMBL/GenBank/DDBJ databases">
        <title>Lujinxingia sediminis gen. nov. sp. nov., a new facultative anaerobic member of the class Deltaproteobacteria, and proposal of Lujinxingaceae fam. nov.</title>
        <authorList>
            <person name="Guo L.-Y."/>
            <person name="Li C.-M."/>
            <person name="Wang S."/>
            <person name="Du Z.-J."/>
        </authorList>
    </citation>
    <scope>NUCLEOTIDE SEQUENCE [LARGE SCALE GENOMIC DNA]</scope>
    <source>
        <strain evidence="12 13">FA350</strain>
    </source>
</reference>
<gene>
    <name evidence="12" type="ORF">DN745_03600</name>
</gene>
<evidence type="ECO:0000256" key="1">
    <source>
        <dbReference type="ARBA" id="ARBA00022722"/>
    </source>
</evidence>
<evidence type="ECO:0000256" key="4">
    <source>
        <dbReference type="ARBA" id="ARBA00022801"/>
    </source>
</evidence>
<keyword evidence="5" id="KW-0347">Helicase</keyword>
<keyword evidence="13" id="KW-1185">Reference proteome</keyword>
<keyword evidence="1" id="KW-0540">Nuclease</keyword>
<dbReference type="Gene3D" id="1.10.10.160">
    <property type="match status" value="1"/>
</dbReference>
<dbReference type="Gene3D" id="3.40.50.10930">
    <property type="match status" value="1"/>
</dbReference>
<dbReference type="GO" id="GO:0003677">
    <property type="term" value="F:DNA binding"/>
    <property type="evidence" value="ECO:0007669"/>
    <property type="project" value="UniProtKB-KW"/>
</dbReference>
<dbReference type="GO" id="GO:0006310">
    <property type="term" value="P:DNA recombination"/>
    <property type="evidence" value="ECO:0007669"/>
    <property type="project" value="TreeGrafter"/>
</dbReference>
<dbReference type="SUPFAM" id="SSF52540">
    <property type="entry name" value="P-loop containing nucleoside triphosphate hydrolases"/>
    <property type="match status" value="2"/>
</dbReference>
<feature type="region of interest" description="Disordered" evidence="10">
    <location>
        <begin position="820"/>
        <end position="840"/>
    </location>
</feature>
<dbReference type="PANTHER" id="PTHR30591:SF1">
    <property type="entry name" value="RECBCD ENZYME SUBUNIT RECC"/>
    <property type="match status" value="1"/>
</dbReference>
<evidence type="ECO:0000256" key="7">
    <source>
        <dbReference type="ARBA" id="ARBA00022840"/>
    </source>
</evidence>
<dbReference type="Pfam" id="PF17946">
    <property type="entry name" value="RecC_C"/>
    <property type="match status" value="1"/>
</dbReference>
<evidence type="ECO:0000313" key="12">
    <source>
        <dbReference type="EMBL" id="AWV88479.1"/>
    </source>
</evidence>
<keyword evidence="9" id="KW-0234">DNA repair</keyword>
<organism evidence="12 13">
    <name type="scientific">Bradymonas sediminis</name>
    <dbReference type="NCBI Taxonomy" id="1548548"/>
    <lineage>
        <taxon>Bacteria</taxon>
        <taxon>Deltaproteobacteria</taxon>
        <taxon>Bradymonadales</taxon>
        <taxon>Bradymonadaceae</taxon>
        <taxon>Bradymonas</taxon>
    </lineage>
</organism>
<dbReference type="GO" id="GO:0004527">
    <property type="term" value="F:exonuclease activity"/>
    <property type="evidence" value="ECO:0007669"/>
    <property type="project" value="UniProtKB-KW"/>
</dbReference>
<dbReference type="AlphaFoldDB" id="A0A2Z4FHT8"/>
<dbReference type="KEGG" id="bsed:DN745_03600"/>
<evidence type="ECO:0000256" key="2">
    <source>
        <dbReference type="ARBA" id="ARBA00022741"/>
    </source>
</evidence>
<dbReference type="Gene3D" id="3.40.50.300">
    <property type="entry name" value="P-loop containing nucleotide triphosphate hydrolases"/>
    <property type="match status" value="2"/>
</dbReference>
<sequence length="1217" mass="135617">MTGLSLHYAYRLPALARALSEQLKPRLQSTESLFSPLDIIVPSLTMQAYLEQEIARQLGVTPNLRFHLLRGYLADKLSPATGGPATPKPRILSAEQLQQILIKVLQDAYFNGESNAASLPKCDALRAYLHVTTGSDAKPNEAARELRLYQITGELARLFVEYSFSRSAPVFGPPMEPAPLLVTWSKRADLESDNPIEVWQHALWTHVFGKGGVISQLNARGAANHEAPYMTLPEAFEAFGAAQISADKAMPKTVYMVGFPYIARVFVEATQLLAQHSDVHVFALTPAQKWAKGSDAELGDDDHPLLRQWASAGGIHAKMWAATSAEITRSEAASEAPDNLLGALQSDIIASADAPAKQADAAQGIRFVECPSIAREVESVANEIWTLLRDDEDLRPDEIAVLIAGSDQESYQVQLGEAFRSFHRLPFNEVGLPATTGGRLLDAAKLLLELPFSRFRRSELLKLLVHPNLRGRSDEVDIDQWAQWCDQLGILYAASREEQADSYLSDESEHRWDLYNWDQGFRRVVLGNFLRGERSGSDKLFEMGRSQYQPLEISDAASPATSNFVALASSIMADARWLRGPDDAPTKRNAKEWATIVEDYLRTYLQVSTQDEEDAADRRKEDRRNLSAACRAIRSIGANCPIDGEISYRIFNEFARDAVENLRQSGSHYLCGGVIVSTLLEARAIPFKHVFVVGLGEGQFPNPEILDPLDLRLADPQLGDLKPSDRDRYAFLETLLAARQGVTLSWVAREATTGEPLNASSVVNELRWVLQGRFGHSSEALTTIQPLRRYDASLFADDSNLHPIAFKEREIMALRETLTTTENAQKPPTLPTLDELRRDDSPLKLTPTMRKKLKLAALPSEIAKKNSASAPAQPTEKETTKEPRRVRISLSNLRKFLESPLQAAASVQLGLREDEDDIFAAEREPLEANRLYRAIALKRVVTKALATGTDADKLEETYTQTLLPKMPLRAQLPSGHFLSSNRDAHLELLNAWWRNFDVLELKAPLSPIGIGVDSDECAEKYDAIHLDLDLERDGVPEIVHVEITGRTELSSESGDLYLTFDTGTGTYPRGKYIARSFMSWAVATAAGRVHPSATRLMVNNSHKLSEKTAPRFSKKAPNWSKEDAREYLKELVTSLLCECHDYLLPIEFAAEKPNMKPADCTREHLQDWLEKALSSERTSIASKYGPIKDYARFEAPRDGQIAARLDARFPFFAWSEK</sequence>
<accession>A0A2Z4FHT8</accession>
<keyword evidence="7" id="KW-0067">ATP-binding</keyword>
<dbReference type="EMBL" id="CP030032">
    <property type="protein sequence ID" value="AWV88479.1"/>
    <property type="molecule type" value="Genomic_DNA"/>
</dbReference>
<evidence type="ECO:0000256" key="8">
    <source>
        <dbReference type="ARBA" id="ARBA00023125"/>
    </source>
</evidence>
<evidence type="ECO:0000256" key="10">
    <source>
        <dbReference type="SAM" id="MobiDB-lite"/>
    </source>
</evidence>
<feature type="region of interest" description="Disordered" evidence="10">
    <location>
        <begin position="863"/>
        <end position="884"/>
    </location>
</feature>
<evidence type="ECO:0000256" key="9">
    <source>
        <dbReference type="ARBA" id="ARBA00023204"/>
    </source>
</evidence>
<proteinExistence type="predicted"/>
<dbReference type="GO" id="GO:0004386">
    <property type="term" value="F:helicase activity"/>
    <property type="evidence" value="ECO:0007669"/>
    <property type="project" value="UniProtKB-KW"/>
</dbReference>
<dbReference type="Pfam" id="PF04257">
    <property type="entry name" value="Exonuc_V_gamma"/>
    <property type="match status" value="1"/>
</dbReference>
<feature type="compositionally biased region" description="Basic and acidic residues" evidence="10">
    <location>
        <begin position="875"/>
        <end position="884"/>
    </location>
</feature>
<dbReference type="GO" id="GO:0006281">
    <property type="term" value="P:DNA repair"/>
    <property type="evidence" value="ECO:0007669"/>
    <property type="project" value="UniProtKB-KW"/>
</dbReference>